<feature type="non-terminal residue" evidence="2">
    <location>
        <position position="1"/>
    </location>
</feature>
<feature type="region of interest" description="Disordered" evidence="1">
    <location>
        <begin position="15"/>
        <end position="42"/>
    </location>
</feature>
<accession>A0AAD8ZUA7</accession>
<name>A0AAD8ZUA7_9TELE</name>
<protein>
    <submittedName>
        <fullName evidence="2">Uncharacterized protein</fullName>
    </submittedName>
</protein>
<gene>
    <name evidence="2" type="ORF">P4O66_019814</name>
</gene>
<evidence type="ECO:0000313" key="3">
    <source>
        <dbReference type="Proteomes" id="UP001239994"/>
    </source>
</evidence>
<dbReference type="EMBL" id="JAROKS010000003">
    <property type="protein sequence ID" value="KAK1805512.1"/>
    <property type="molecule type" value="Genomic_DNA"/>
</dbReference>
<evidence type="ECO:0000256" key="1">
    <source>
        <dbReference type="SAM" id="MobiDB-lite"/>
    </source>
</evidence>
<feature type="non-terminal residue" evidence="2">
    <location>
        <position position="86"/>
    </location>
</feature>
<evidence type="ECO:0000313" key="2">
    <source>
        <dbReference type="EMBL" id="KAK1805512.1"/>
    </source>
</evidence>
<proteinExistence type="predicted"/>
<dbReference type="Proteomes" id="UP001239994">
    <property type="component" value="Unassembled WGS sequence"/>
</dbReference>
<reference evidence="2" key="1">
    <citation type="submission" date="2023-03" db="EMBL/GenBank/DDBJ databases">
        <title>Electrophorus voltai genome.</title>
        <authorList>
            <person name="Bian C."/>
        </authorList>
    </citation>
    <scope>NUCLEOTIDE SEQUENCE</scope>
    <source>
        <strain evidence="2">CB-2022</strain>
        <tissue evidence="2">Muscle</tissue>
    </source>
</reference>
<feature type="region of interest" description="Disordered" evidence="1">
    <location>
        <begin position="63"/>
        <end position="86"/>
    </location>
</feature>
<comment type="caution">
    <text evidence="2">The sequence shown here is derived from an EMBL/GenBank/DDBJ whole genome shotgun (WGS) entry which is preliminary data.</text>
</comment>
<organism evidence="2 3">
    <name type="scientific">Electrophorus voltai</name>
    <dbReference type="NCBI Taxonomy" id="2609070"/>
    <lineage>
        <taxon>Eukaryota</taxon>
        <taxon>Metazoa</taxon>
        <taxon>Chordata</taxon>
        <taxon>Craniata</taxon>
        <taxon>Vertebrata</taxon>
        <taxon>Euteleostomi</taxon>
        <taxon>Actinopterygii</taxon>
        <taxon>Neopterygii</taxon>
        <taxon>Teleostei</taxon>
        <taxon>Ostariophysi</taxon>
        <taxon>Gymnotiformes</taxon>
        <taxon>Gymnotoidei</taxon>
        <taxon>Gymnotidae</taxon>
        <taxon>Electrophorus</taxon>
    </lineage>
</organism>
<keyword evidence="3" id="KW-1185">Reference proteome</keyword>
<sequence length="86" mass="9129">CLLYSSRSLLQINTVRPGDQLPTEIPDVSAPSTKSKQTRKTKSKWFSALCCAGVEEAVRQDLNMPPCGRGSGVTSTSGTDSAVLTV</sequence>
<dbReference type="AlphaFoldDB" id="A0AAD8ZUA7"/>